<reference evidence="2" key="1">
    <citation type="submission" date="2021-02" db="EMBL/GenBank/DDBJ databases">
        <authorList>
            <person name="Nowell W R."/>
        </authorList>
    </citation>
    <scope>NUCLEOTIDE SEQUENCE</scope>
</reference>
<name>A0A813RXR4_ADIRI</name>
<dbReference type="InterPro" id="IPR038586">
    <property type="entry name" value="Tctex-1-like_sf"/>
</dbReference>
<dbReference type="InterPro" id="IPR005334">
    <property type="entry name" value="Tctex-1-like"/>
</dbReference>
<dbReference type="PANTHER" id="PTHR21255:SF7">
    <property type="entry name" value="DYNEIN LIGHT CHAIN TCTEX-TYPE PROTEIN 2B"/>
    <property type="match status" value="1"/>
</dbReference>
<comment type="similarity">
    <text evidence="1">Belongs to the dynein light chain Tctex-type family.</text>
</comment>
<dbReference type="EMBL" id="CAJNOJ010000011">
    <property type="protein sequence ID" value="CAF0789200.1"/>
    <property type="molecule type" value="Genomic_DNA"/>
</dbReference>
<evidence type="ECO:0000313" key="5">
    <source>
        <dbReference type="Proteomes" id="UP000663852"/>
    </source>
</evidence>
<dbReference type="GO" id="GO:0045505">
    <property type="term" value="F:dynein intermediate chain binding"/>
    <property type="evidence" value="ECO:0007669"/>
    <property type="project" value="TreeGrafter"/>
</dbReference>
<comment type="caution">
    <text evidence="2">The sequence shown here is derived from an EMBL/GenBank/DDBJ whole genome shotgun (WGS) entry which is preliminary data.</text>
</comment>
<dbReference type="PANTHER" id="PTHR21255">
    <property type="entry name" value="T-COMPLEX-ASSOCIATED-TESTIS-EXPRESSED 1/ DYNEIN LIGHT CHAIN"/>
    <property type="match status" value="1"/>
</dbReference>
<organism evidence="2 5">
    <name type="scientific">Adineta ricciae</name>
    <name type="common">Rotifer</name>
    <dbReference type="NCBI Taxonomy" id="249248"/>
    <lineage>
        <taxon>Eukaryota</taxon>
        <taxon>Metazoa</taxon>
        <taxon>Spiralia</taxon>
        <taxon>Gnathifera</taxon>
        <taxon>Rotifera</taxon>
        <taxon>Eurotatoria</taxon>
        <taxon>Bdelloidea</taxon>
        <taxon>Adinetida</taxon>
        <taxon>Adinetidae</taxon>
        <taxon>Adineta</taxon>
    </lineage>
</organism>
<protein>
    <submittedName>
        <fullName evidence="2">Uncharacterized protein</fullName>
    </submittedName>
</protein>
<dbReference type="GO" id="GO:0005868">
    <property type="term" value="C:cytoplasmic dynein complex"/>
    <property type="evidence" value="ECO:0007669"/>
    <property type="project" value="TreeGrafter"/>
</dbReference>
<evidence type="ECO:0000256" key="1">
    <source>
        <dbReference type="ARBA" id="ARBA00005361"/>
    </source>
</evidence>
<dbReference type="EMBL" id="CAJNOR010010077">
    <property type="protein sequence ID" value="CAF1650915.1"/>
    <property type="molecule type" value="Genomic_DNA"/>
</dbReference>
<dbReference type="Pfam" id="PF03645">
    <property type="entry name" value="Tctex-1"/>
    <property type="match status" value="1"/>
</dbReference>
<dbReference type="Proteomes" id="UP000663828">
    <property type="component" value="Unassembled WGS sequence"/>
</dbReference>
<keyword evidence="4" id="KW-1185">Reference proteome</keyword>
<dbReference type="GO" id="GO:0005737">
    <property type="term" value="C:cytoplasm"/>
    <property type="evidence" value="ECO:0007669"/>
    <property type="project" value="TreeGrafter"/>
</dbReference>
<evidence type="ECO:0000313" key="4">
    <source>
        <dbReference type="Proteomes" id="UP000663828"/>
    </source>
</evidence>
<dbReference type="Gene3D" id="3.30.1140.40">
    <property type="entry name" value="Tctex-1"/>
    <property type="match status" value="1"/>
</dbReference>
<dbReference type="Proteomes" id="UP000663852">
    <property type="component" value="Unassembled WGS sequence"/>
</dbReference>
<evidence type="ECO:0000313" key="2">
    <source>
        <dbReference type="EMBL" id="CAF0789200.1"/>
    </source>
</evidence>
<dbReference type="CDD" id="cd21451">
    <property type="entry name" value="DLC-like_TCTEX1D"/>
    <property type="match status" value="1"/>
</dbReference>
<sequence>MAAKRITPRTLLQRVFTVTKQTNDQQTSTNLTVPLYGKNWQREISTTYSDVTSTVPILLMPTYALGPQKKFDFCRAQKILQLELNRRCNRVPKSIRYEPKLCVDLARDLAHQLRRVLKPEYLSTPRYKIIVVVSIVQAAPNRQIHQEITIASRCLWDRDTDGSLTVRTNFGRDMIAVATAFIVYTE</sequence>
<gene>
    <name evidence="2" type="ORF">EDS130_LOCUS4255</name>
    <name evidence="3" type="ORF">XAT740_LOCUS54950</name>
</gene>
<proteinExistence type="inferred from homology"/>
<dbReference type="GO" id="GO:0007018">
    <property type="term" value="P:microtubule-based movement"/>
    <property type="evidence" value="ECO:0007669"/>
    <property type="project" value="TreeGrafter"/>
</dbReference>
<dbReference type="AlphaFoldDB" id="A0A813RXR4"/>
<dbReference type="OrthoDB" id="10248487at2759"/>
<accession>A0A813RXR4</accession>
<evidence type="ECO:0000313" key="3">
    <source>
        <dbReference type="EMBL" id="CAF1650915.1"/>
    </source>
</evidence>